<comment type="caution">
    <text evidence="2">The sequence shown here is derived from an EMBL/GenBank/DDBJ whole genome shotgun (WGS) entry which is preliminary data.</text>
</comment>
<reference evidence="3" key="1">
    <citation type="submission" date="2018-06" db="EMBL/GenBank/DDBJ databases">
        <authorList>
            <person name="Feng T."/>
            <person name="Jeon C.O."/>
        </authorList>
    </citation>
    <scope>NUCLEOTIDE SEQUENCE [LARGE SCALE GENOMIC DNA]</scope>
    <source>
        <strain evidence="3">S23</strain>
    </source>
</reference>
<sequence>MTGVSLTLSPSIEAFCLRCRATGRSIWYVICNYNVGKYLIIMCCISGMALPGWNLGHSAKATRWRSGTRITARRWKI</sequence>
<dbReference type="AlphaFoldDB" id="A0A370P0I6"/>
<keyword evidence="3" id="KW-1185">Reference proteome</keyword>
<keyword evidence="1" id="KW-1133">Transmembrane helix</keyword>
<feature type="transmembrane region" description="Helical" evidence="1">
    <location>
        <begin position="38"/>
        <end position="56"/>
    </location>
</feature>
<evidence type="ECO:0000256" key="1">
    <source>
        <dbReference type="SAM" id="Phobius"/>
    </source>
</evidence>
<dbReference type="EMBL" id="QKWJ01000004">
    <property type="protein sequence ID" value="RDK11362.1"/>
    <property type="molecule type" value="Genomic_DNA"/>
</dbReference>
<evidence type="ECO:0000313" key="3">
    <source>
        <dbReference type="Proteomes" id="UP000255165"/>
    </source>
</evidence>
<accession>A0A370P0I6</accession>
<keyword evidence="1" id="KW-0472">Membrane</keyword>
<organism evidence="2 3">
    <name type="scientific">Cupriavidus lacunae</name>
    <dbReference type="NCBI Taxonomy" id="2666307"/>
    <lineage>
        <taxon>Bacteria</taxon>
        <taxon>Pseudomonadati</taxon>
        <taxon>Pseudomonadota</taxon>
        <taxon>Betaproteobacteria</taxon>
        <taxon>Burkholderiales</taxon>
        <taxon>Burkholderiaceae</taxon>
        <taxon>Cupriavidus</taxon>
    </lineage>
</organism>
<evidence type="ECO:0000313" key="2">
    <source>
        <dbReference type="EMBL" id="RDK11362.1"/>
    </source>
</evidence>
<dbReference type="Proteomes" id="UP000255165">
    <property type="component" value="Unassembled WGS sequence"/>
</dbReference>
<gene>
    <name evidence="2" type="ORF">DN412_05960</name>
</gene>
<name>A0A370P0I6_9BURK</name>
<protein>
    <submittedName>
        <fullName evidence="2">Uncharacterized protein</fullName>
    </submittedName>
</protein>
<keyword evidence="1" id="KW-0812">Transmembrane</keyword>
<proteinExistence type="predicted"/>